<dbReference type="Proteomes" id="UP000436468">
    <property type="component" value="Unassembled WGS sequence"/>
</dbReference>
<reference evidence="2 3" key="1">
    <citation type="submission" date="2019-12" db="EMBL/GenBank/DDBJ databases">
        <title>Draft genome sequences Bradyrhizobium cajani AMBPC1010, Bradyrhizobium pachyrhizi AMBPC1040 and Bradyrhizobium yuanmingense ALSPC3051, three plant growth promoting strains isolated from nodules of Cajanus cajan L. in Dominican Republic.</title>
        <authorList>
            <person name="Flores-Felix J.D."/>
            <person name="Araujo J."/>
            <person name="Diaz-Alcantara C."/>
            <person name="Gonzalez-Andres F."/>
            <person name="Velazquez E."/>
        </authorList>
    </citation>
    <scope>NUCLEOTIDE SEQUENCE [LARGE SCALE GENOMIC DNA]</scope>
    <source>
        <strain evidence="2 3">1040</strain>
    </source>
</reference>
<proteinExistence type="predicted"/>
<evidence type="ECO:0000256" key="1">
    <source>
        <dbReference type="SAM" id="MobiDB-lite"/>
    </source>
</evidence>
<gene>
    <name evidence="2" type="ORF">GPL21_33380</name>
</gene>
<sequence>MIRNFTQATDCGRDFDTVSTRYQKRVRNLKNRLRTPFWYRYQNRVRSPSYSITRTDCSRRTEVQCSDGRSAEAAGLDPNGSITGKPSEGRRAFSASGPPSNKVPDNDEQQAADFNNVDTDDMPVDLQRD</sequence>
<keyword evidence="3" id="KW-1185">Reference proteome</keyword>
<name>A0A844SSL9_9BRAD</name>
<dbReference type="AlphaFoldDB" id="A0A844SSL9"/>
<dbReference type="RefSeq" id="WP_157348083.1">
    <property type="nucleotide sequence ID" value="NZ_WQNF01000036.1"/>
</dbReference>
<accession>A0A844SSL9</accession>
<feature type="region of interest" description="Disordered" evidence="1">
    <location>
        <begin position="49"/>
        <end position="129"/>
    </location>
</feature>
<protein>
    <submittedName>
        <fullName evidence="2">Uncharacterized protein</fullName>
    </submittedName>
</protein>
<dbReference type="EMBL" id="WQNF01000036">
    <property type="protein sequence ID" value="MVT69978.1"/>
    <property type="molecule type" value="Genomic_DNA"/>
</dbReference>
<evidence type="ECO:0000313" key="2">
    <source>
        <dbReference type="EMBL" id="MVT69978.1"/>
    </source>
</evidence>
<evidence type="ECO:0000313" key="3">
    <source>
        <dbReference type="Proteomes" id="UP000436468"/>
    </source>
</evidence>
<organism evidence="2 3">
    <name type="scientific">Bradyrhizobium pachyrhizi</name>
    <dbReference type="NCBI Taxonomy" id="280333"/>
    <lineage>
        <taxon>Bacteria</taxon>
        <taxon>Pseudomonadati</taxon>
        <taxon>Pseudomonadota</taxon>
        <taxon>Alphaproteobacteria</taxon>
        <taxon>Hyphomicrobiales</taxon>
        <taxon>Nitrobacteraceae</taxon>
        <taxon>Bradyrhizobium</taxon>
    </lineage>
</organism>
<comment type="caution">
    <text evidence="2">The sequence shown here is derived from an EMBL/GenBank/DDBJ whole genome shotgun (WGS) entry which is preliminary data.</text>
</comment>